<name>A0ABU2I131_9XANT</name>
<proteinExistence type="predicted"/>
<accession>A0ABU2I131</accession>
<dbReference type="NCBIfam" id="NF042415">
    <property type="entry name" value="STY0301_fam"/>
    <property type="match status" value="1"/>
</dbReference>
<gene>
    <name evidence="1" type="ORF">PNQ69_01080</name>
</gene>
<evidence type="ECO:0000313" key="1">
    <source>
        <dbReference type="EMBL" id="MDS9991353.1"/>
    </source>
</evidence>
<dbReference type="Proteomes" id="UP001260534">
    <property type="component" value="Unassembled WGS sequence"/>
</dbReference>
<organism evidence="1 2">
    <name type="scientific">Xanthomonas hawaiiensis</name>
    <dbReference type="NCBI Taxonomy" id="3003247"/>
    <lineage>
        <taxon>Bacteria</taxon>
        <taxon>Pseudomonadati</taxon>
        <taxon>Pseudomonadota</taxon>
        <taxon>Gammaproteobacteria</taxon>
        <taxon>Lysobacterales</taxon>
        <taxon>Lysobacteraceae</taxon>
        <taxon>Xanthomonas</taxon>
    </lineage>
</organism>
<dbReference type="EMBL" id="JAQMHB010000001">
    <property type="protein sequence ID" value="MDS9991353.1"/>
    <property type="molecule type" value="Genomic_DNA"/>
</dbReference>
<keyword evidence="2" id="KW-1185">Reference proteome</keyword>
<dbReference type="RefSeq" id="WP_244663559.1">
    <property type="nucleotide sequence ID" value="NZ_JAGHXG010000005.1"/>
</dbReference>
<comment type="caution">
    <text evidence="1">The sequence shown here is derived from an EMBL/GenBank/DDBJ whole genome shotgun (WGS) entry which is preliminary data.</text>
</comment>
<reference evidence="1 2" key="1">
    <citation type="submission" date="2023-01" db="EMBL/GenBank/DDBJ databases">
        <title>Xanthomonas hawaiianensis sp. nov. isolated from Araceae family in Hawaii.</title>
        <authorList>
            <person name="Chunag S.-C."/>
            <person name="Dobhal S."/>
            <person name="Alvarez A."/>
            <person name="Arif M."/>
        </authorList>
    </citation>
    <scope>NUCLEOTIDE SEQUENCE [LARGE SCALE GENOMIC DNA]</scope>
    <source>
        <strain evidence="1 2">A2111</strain>
    </source>
</reference>
<dbReference type="InterPro" id="IPR049973">
    <property type="entry name" value="STY0301-like"/>
</dbReference>
<sequence length="168" mass="18615">MGLRRVLLAQRFAFGLAVPQGKQGQPCAETVKPTFFDQGYTGEGPAKAAQMETNSMSLSKQIAALLLCLVGWSSALAAPSVCPIRQNQPLRSVDAFDGEPQDLATLEPDVAKERYGHWVLGYIYDEGRFVTMRCRYADKQTHDVKLANRVEQCSYSIDARNVLRVTCK</sequence>
<evidence type="ECO:0000313" key="2">
    <source>
        <dbReference type="Proteomes" id="UP001260534"/>
    </source>
</evidence>
<protein>
    <submittedName>
        <fullName evidence="1">Uncharacterized protein</fullName>
    </submittedName>
</protein>